<evidence type="ECO:0000256" key="7">
    <source>
        <dbReference type="ARBA" id="ARBA00040360"/>
    </source>
</evidence>
<proteinExistence type="inferred from homology"/>
<evidence type="ECO:0000313" key="14">
    <source>
        <dbReference type="Proteomes" id="UP001159405"/>
    </source>
</evidence>
<accession>A0ABN8RH54</accession>
<keyword evidence="4 9" id="KW-0862">Zinc</keyword>
<evidence type="ECO:0000256" key="1">
    <source>
        <dbReference type="ARBA" id="ARBA00022670"/>
    </source>
</evidence>
<evidence type="ECO:0000256" key="9">
    <source>
        <dbReference type="RuleBase" id="RU003983"/>
    </source>
</evidence>
<gene>
    <name evidence="13" type="ORF">PLOB_00021026</name>
</gene>
<evidence type="ECO:0000256" key="8">
    <source>
        <dbReference type="ARBA" id="ARBA00042978"/>
    </source>
</evidence>
<comment type="cofactor">
    <cofactor evidence="9">
        <name>Zn(2+)</name>
        <dbReference type="ChEBI" id="CHEBI:29105"/>
    </cofactor>
    <text evidence="9">Binds 1 zinc ion per subunit.</text>
</comment>
<dbReference type="InterPro" id="IPR001915">
    <property type="entry name" value="Peptidase_M48"/>
</dbReference>
<dbReference type="PANTHER" id="PTHR22726:SF1">
    <property type="entry name" value="METALLOENDOPEPTIDASE OMA1, MITOCHONDRIAL"/>
    <property type="match status" value="1"/>
</dbReference>
<dbReference type="CDD" id="cd07331">
    <property type="entry name" value="M48C_Oma1_like"/>
    <property type="match status" value="1"/>
</dbReference>
<dbReference type="Proteomes" id="UP001159405">
    <property type="component" value="Unassembled WGS sequence"/>
</dbReference>
<comment type="caution">
    <text evidence="13">The sequence shown here is derived from an EMBL/GenBank/DDBJ whole genome shotgun (WGS) entry which is preliminary data.</text>
</comment>
<evidence type="ECO:0000259" key="12">
    <source>
        <dbReference type="Pfam" id="PF01435"/>
    </source>
</evidence>
<evidence type="ECO:0000256" key="2">
    <source>
        <dbReference type="ARBA" id="ARBA00022723"/>
    </source>
</evidence>
<evidence type="ECO:0000256" key="11">
    <source>
        <dbReference type="SAM" id="Phobius"/>
    </source>
</evidence>
<protein>
    <recommendedName>
        <fullName evidence="7">Metalloendopeptidase OMA1, mitochondrial</fullName>
    </recommendedName>
    <alternativeName>
        <fullName evidence="8">Overlapping with the m-AAA protease 1 homolog</fullName>
    </alternativeName>
</protein>
<reference evidence="13 14" key="1">
    <citation type="submission" date="2022-05" db="EMBL/GenBank/DDBJ databases">
        <authorList>
            <consortium name="Genoscope - CEA"/>
            <person name="William W."/>
        </authorList>
    </citation>
    <scope>NUCLEOTIDE SEQUENCE [LARGE SCALE GENOMIC DNA]</scope>
</reference>
<dbReference type="Pfam" id="PF01435">
    <property type="entry name" value="Peptidase_M48"/>
    <property type="match status" value="1"/>
</dbReference>
<dbReference type="EMBL" id="CALNXK010000244">
    <property type="protein sequence ID" value="CAH3178735.1"/>
    <property type="molecule type" value="Genomic_DNA"/>
</dbReference>
<evidence type="ECO:0000256" key="5">
    <source>
        <dbReference type="ARBA" id="ARBA00023049"/>
    </source>
</evidence>
<feature type="transmembrane region" description="Helical" evidence="11">
    <location>
        <begin position="282"/>
        <end position="305"/>
    </location>
</feature>
<evidence type="ECO:0000256" key="6">
    <source>
        <dbReference type="ARBA" id="ARBA00038233"/>
    </source>
</evidence>
<feature type="domain" description="Peptidase M48" evidence="12">
    <location>
        <begin position="210"/>
        <end position="387"/>
    </location>
</feature>
<keyword evidence="11" id="KW-1133">Transmembrane helix</keyword>
<dbReference type="PANTHER" id="PTHR22726">
    <property type="entry name" value="METALLOENDOPEPTIDASE OMA1"/>
    <property type="match status" value="1"/>
</dbReference>
<evidence type="ECO:0000313" key="13">
    <source>
        <dbReference type="EMBL" id="CAH3178735.1"/>
    </source>
</evidence>
<keyword evidence="5 9" id="KW-0482">Metalloprotease</keyword>
<sequence length="426" mass="48315">MKSFQITRLLCTKQSTGMSKSLHHSFLRWQEHGSSVSSAAHRLLGRRVWYSHHLGRSYYKGSWGYQHLSFRGFHTSKPRFAAPLAPLAAFLVKLAGPLSKGIKLAAIVGGRTFRKNWKNLSAKNRLQLSKGVTVFIGGFGGACVGFYFFHLEESPVTHRTRFMPISHKQMVELTEKEYKNVLEAFAEHILPPNHPDHVRVFRVATRLLLANLGEEMNNLSWQVNVVESDEINAFVLPNGQIFMFTGMLKLLHNDNTLATVLGHEISHAILQHGAEQVSLHGFINMFLIISLAMLWALLPTDLIAFGAQWLQNRILVILLHLPYSRKLEEEADEVGMTMAARACFDVRESPRFWWRLAAAQDQMAQPEALKWLSTHPSHSDRAQKLETLLPKALEARTKCRCPPLPGEETFISREDQLPLRRPSPPP</sequence>
<keyword evidence="14" id="KW-1185">Reference proteome</keyword>
<organism evidence="13 14">
    <name type="scientific">Porites lobata</name>
    <dbReference type="NCBI Taxonomy" id="104759"/>
    <lineage>
        <taxon>Eukaryota</taxon>
        <taxon>Metazoa</taxon>
        <taxon>Cnidaria</taxon>
        <taxon>Anthozoa</taxon>
        <taxon>Hexacorallia</taxon>
        <taxon>Scleractinia</taxon>
        <taxon>Fungiina</taxon>
        <taxon>Poritidae</taxon>
        <taxon>Porites</taxon>
    </lineage>
</organism>
<keyword evidence="2" id="KW-0479">Metal-binding</keyword>
<keyword evidence="11" id="KW-0812">Transmembrane</keyword>
<keyword evidence="3 9" id="KW-0378">Hydrolase</keyword>
<evidence type="ECO:0000256" key="10">
    <source>
        <dbReference type="SAM" id="MobiDB-lite"/>
    </source>
</evidence>
<feature type="region of interest" description="Disordered" evidence="10">
    <location>
        <begin position="404"/>
        <end position="426"/>
    </location>
</feature>
<dbReference type="InterPro" id="IPR051156">
    <property type="entry name" value="Mito/Outer_Membr_Metalloprot"/>
</dbReference>
<keyword evidence="11" id="KW-0472">Membrane</keyword>
<evidence type="ECO:0000256" key="4">
    <source>
        <dbReference type="ARBA" id="ARBA00022833"/>
    </source>
</evidence>
<evidence type="ECO:0000256" key="3">
    <source>
        <dbReference type="ARBA" id="ARBA00022801"/>
    </source>
</evidence>
<dbReference type="Gene3D" id="3.30.2010.10">
    <property type="entry name" value="Metalloproteases ('zincins'), catalytic domain"/>
    <property type="match status" value="1"/>
</dbReference>
<comment type="similarity">
    <text evidence="6 9">Belongs to the peptidase M48 family.</text>
</comment>
<keyword evidence="1 9" id="KW-0645">Protease</keyword>
<name>A0ABN8RH54_9CNID</name>
<feature type="transmembrane region" description="Helical" evidence="11">
    <location>
        <begin position="128"/>
        <end position="149"/>
    </location>
</feature>